<protein>
    <submittedName>
        <fullName evidence="3">Uncharacterized protein LOC113040222</fullName>
    </submittedName>
</protein>
<organism evidence="2 3">
    <name type="scientific">Carassius auratus</name>
    <name type="common">Goldfish</name>
    <dbReference type="NCBI Taxonomy" id="7957"/>
    <lineage>
        <taxon>Eukaryota</taxon>
        <taxon>Metazoa</taxon>
        <taxon>Chordata</taxon>
        <taxon>Craniata</taxon>
        <taxon>Vertebrata</taxon>
        <taxon>Euteleostomi</taxon>
        <taxon>Actinopterygii</taxon>
        <taxon>Neopterygii</taxon>
        <taxon>Teleostei</taxon>
        <taxon>Ostariophysi</taxon>
        <taxon>Cypriniformes</taxon>
        <taxon>Cyprinidae</taxon>
        <taxon>Cyprininae</taxon>
        <taxon>Carassius</taxon>
    </lineage>
</organism>
<dbReference type="KEGG" id="caua:113040222"/>
<sequence>MRNCCPWTRLKAASALHTMDILQVFQTKILRSLDESSPHEPGFRNLRSATDFALGDTKATAQAIRRSMANLVVLEHHLWHNLTEIKESDKVAFLDAPVSPFSLFGPAIEGFTEHYTAAQKLSQAMQHLLPKHSSSEPSRPRTVPTKHQSKPVPSTSQVVPPKEQHPAHPANRPKPPRRQGPRQRIVLDPMPSKSDRWGKRRRGKVLPPPDDPQKLFRLPAMRPGPTVVASTQSAIIMANAINISHFQKESGFPLPHSSVFKPLVTGLASDII</sequence>
<accession>A0A6P6J2H8</accession>
<proteinExistence type="predicted"/>
<dbReference type="OrthoDB" id="8948664at2759"/>
<evidence type="ECO:0000313" key="2">
    <source>
        <dbReference type="Proteomes" id="UP000515129"/>
    </source>
</evidence>
<evidence type="ECO:0000313" key="3">
    <source>
        <dbReference type="RefSeq" id="XP_026054330.1"/>
    </source>
</evidence>
<keyword evidence="2" id="KW-1185">Reference proteome</keyword>
<dbReference type="RefSeq" id="XP_026054330.1">
    <property type="nucleotide sequence ID" value="XM_026198545.1"/>
</dbReference>
<gene>
    <name evidence="3" type="primary">LOC113040222</name>
</gene>
<name>A0A6P6J2H8_CARAU</name>
<evidence type="ECO:0000256" key="1">
    <source>
        <dbReference type="SAM" id="MobiDB-lite"/>
    </source>
</evidence>
<reference evidence="3" key="1">
    <citation type="submission" date="2025-08" db="UniProtKB">
        <authorList>
            <consortium name="RefSeq"/>
        </authorList>
    </citation>
    <scope>IDENTIFICATION</scope>
    <source>
        <strain evidence="3">Wakin</strain>
        <tissue evidence="3">Muscle</tissue>
    </source>
</reference>
<feature type="region of interest" description="Disordered" evidence="1">
    <location>
        <begin position="126"/>
        <end position="214"/>
    </location>
</feature>
<dbReference type="GeneID" id="113040222"/>
<dbReference type="Proteomes" id="UP000515129">
    <property type="component" value="Chromosome 22"/>
</dbReference>
<dbReference type="AlphaFoldDB" id="A0A6P6J2H8"/>